<feature type="non-terminal residue" evidence="2">
    <location>
        <position position="128"/>
    </location>
</feature>
<evidence type="ECO:0000313" key="3">
    <source>
        <dbReference type="Proteomes" id="UP000256379"/>
    </source>
</evidence>
<keyword evidence="3" id="KW-1185">Reference proteome</keyword>
<gene>
    <name evidence="2" type="ORF">CQA53_10550</name>
</gene>
<dbReference type="AlphaFoldDB" id="A0A3D8I7E5"/>
<accession>A0A3D8I7E5</accession>
<feature type="region of interest" description="Disordered" evidence="1">
    <location>
        <begin position="109"/>
        <end position="128"/>
    </location>
</feature>
<proteinExistence type="predicted"/>
<comment type="caution">
    <text evidence="2">The sequence shown here is derived from an EMBL/GenBank/DDBJ whole genome shotgun (WGS) entry which is preliminary data.</text>
</comment>
<protein>
    <submittedName>
        <fullName evidence="2">Lipase</fullName>
    </submittedName>
</protein>
<evidence type="ECO:0000256" key="1">
    <source>
        <dbReference type="SAM" id="MobiDB-lite"/>
    </source>
</evidence>
<reference evidence="2 3" key="1">
    <citation type="submission" date="2018-04" db="EMBL/GenBank/DDBJ databases">
        <title>Novel Campyloabacter and Helicobacter Species and Strains.</title>
        <authorList>
            <person name="Mannion A.J."/>
            <person name="Shen Z."/>
            <person name="Fox J.G."/>
        </authorList>
    </citation>
    <scope>NUCLEOTIDE SEQUENCE [LARGE SCALE GENOMIC DNA]</scope>
    <source>
        <strain evidence="2 3">MIT 17-337</strain>
    </source>
</reference>
<evidence type="ECO:0000313" key="2">
    <source>
        <dbReference type="EMBL" id="RDU60925.1"/>
    </source>
</evidence>
<organism evidence="2 3">
    <name type="scientific">Helicobacter didelphidarum</name>
    <dbReference type="NCBI Taxonomy" id="2040648"/>
    <lineage>
        <taxon>Bacteria</taxon>
        <taxon>Pseudomonadati</taxon>
        <taxon>Campylobacterota</taxon>
        <taxon>Epsilonproteobacteria</taxon>
        <taxon>Campylobacterales</taxon>
        <taxon>Helicobacteraceae</taxon>
        <taxon>Helicobacter</taxon>
    </lineage>
</organism>
<sequence length="128" mass="14464">MATNKIMINKFKNMADCADAVYAKLDFVFEDIDAFFDSDKWNEADGIRLGNQTKENDRYLNGREILPNSNTAYARAIEARFNQDKVIGKEGDWCVPFTKACLSSKDKTLANDPKNVSPTDTLSLRTQN</sequence>
<name>A0A3D8I7E5_9HELI</name>
<dbReference type="EMBL" id="NXLQ01000072">
    <property type="protein sequence ID" value="RDU60925.1"/>
    <property type="molecule type" value="Genomic_DNA"/>
</dbReference>
<feature type="compositionally biased region" description="Polar residues" evidence="1">
    <location>
        <begin position="114"/>
        <end position="128"/>
    </location>
</feature>
<dbReference type="Proteomes" id="UP000256379">
    <property type="component" value="Unassembled WGS sequence"/>
</dbReference>